<dbReference type="InterPro" id="IPR035919">
    <property type="entry name" value="EAL_sf"/>
</dbReference>
<dbReference type="InterPro" id="IPR050706">
    <property type="entry name" value="Cyclic-di-GMP_PDE-like"/>
</dbReference>
<keyword evidence="8 10" id="KW-0472">Membrane</keyword>
<keyword evidence="5 10" id="KW-0812">Transmembrane</keyword>
<accession>A0A7Y5ASH0</accession>
<dbReference type="GO" id="GO:0005886">
    <property type="term" value="C:plasma membrane"/>
    <property type="evidence" value="ECO:0007669"/>
    <property type="project" value="UniProtKB-SubCell"/>
</dbReference>
<evidence type="ECO:0000256" key="9">
    <source>
        <dbReference type="ARBA" id="ARBA00034290"/>
    </source>
</evidence>
<evidence type="ECO:0000313" key="13">
    <source>
        <dbReference type="EMBL" id="NRQ43705.1"/>
    </source>
</evidence>
<keyword evidence="3" id="KW-1003">Cell membrane</keyword>
<dbReference type="Gene3D" id="3.20.20.450">
    <property type="entry name" value="EAL domain"/>
    <property type="match status" value="1"/>
</dbReference>
<protein>
    <recommendedName>
        <fullName evidence="2">cyclic-guanylate-specific phosphodiesterase</fullName>
        <ecNumber evidence="2">3.1.4.52</ecNumber>
    </recommendedName>
</protein>
<keyword evidence="7 10" id="KW-1133">Transmembrane helix</keyword>
<dbReference type="GO" id="GO:0071111">
    <property type="term" value="F:cyclic-guanylate-specific phosphodiesterase activity"/>
    <property type="evidence" value="ECO:0007669"/>
    <property type="project" value="UniProtKB-EC"/>
</dbReference>
<evidence type="ECO:0000256" key="7">
    <source>
        <dbReference type="ARBA" id="ARBA00022989"/>
    </source>
</evidence>
<keyword evidence="14" id="KW-1185">Reference proteome</keyword>
<dbReference type="InterPro" id="IPR024744">
    <property type="entry name" value="CSS-motif_dom"/>
</dbReference>
<dbReference type="RefSeq" id="WP_173501942.1">
    <property type="nucleotide sequence ID" value="NZ_JABSOD010000016.1"/>
</dbReference>
<dbReference type="EC" id="3.1.4.52" evidence="2"/>
<dbReference type="PANTHER" id="PTHR33121:SF79">
    <property type="entry name" value="CYCLIC DI-GMP PHOSPHODIESTERASE PDED-RELATED"/>
    <property type="match status" value="1"/>
</dbReference>
<evidence type="ECO:0000256" key="5">
    <source>
        <dbReference type="ARBA" id="ARBA00022692"/>
    </source>
</evidence>
<evidence type="ECO:0000259" key="12">
    <source>
        <dbReference type="PROSITE" id="PS50883"/>
    </source>
</evidence>
<sequence>MAHWVYHRYFACIVALTTALCLTALLAFAVSKTVHFSLQQSATQYLLQVDAIARESQQTLDQLNSRAPHSCSAANLAAMRRVLISARYIRDITYYDDSGALCSASSGKLDFAYPHGEPSFYSLQNSSIWLDQPLGDFSQRVNGTVVRQRDYSVSIVSDIDSAPPRNDVRWQTVNTAGTTAAHIAGYTGLYIAGTGGDTLATLAWPHYFYQQCSSYSRFCLSQQFSFYTLAQRYPFQSSIVLLAVIALSVLAWFGWRQLAVRRHSLRYRVRNGLRKGYFSVVFQPIIDLQHNRLIGCEVLARYRDPLGSLSPLQFIPLLSQLGLSGRFTCFIAKQALTELSKLHNLPEQFHLSLNVYPHDIASGQILELLQLPEVQQRRIKLVLEITEQQELSFSSATQHLAELKAAGLQLSIDDFGTGYSNLTSLRSLNADYLKIDKSFIQDMEADSIKSTLIPKIRDIARLLNYSIVAEGIENISQASLLRSLGIELGQGWHFAKAMPLAEFDNWLQHKLQQDYPNQRKKA</sequence>
<evidence type="ECO:0000256" key="1">
    <source>
        <dbReference type="ARBA" id="ARBA00004651"/>
    </source>
</evidence>
<dbReference type="AlphaFoldDB" id="A0A7Y5ASH0"/>
<feature type="signal peptide" evidence="11">
    <location>
        <begin position="1"/>
        <end position="29"/>
    </location>
</feature>
<keyword evidence="4" id="KW-0973">c-di-GMP</keyword>
<dbReference type="SMART" id="SM00052">
    <property type="entry name" value="EAL"/>
    <property type="match status" value="1"/>
</dbReference>
<comment type="caution">
    <text evidence="13">The sequence shown here is derived from an EMBL/GenBank/DDBJ whole genome shotgun (WGS) entry which is preliminary data.</text>
</comment>
<evidence type="ECO:0000313" key="14">
    <source>
        <dbReference type="Proteomes" id="UP000523161"/>
    </source>
</evidence>
<reference evidence="13 14" key="1">
    <citation type="submission" date="2020-06" db="EMBL/GenBank/DDBJ databases">
        <title>Rheinheimera sp. nov., a marine bacterium isolated from coastal.</title>
        <authorList>
            <person name="Yu Q."/>
            <person name="Qi Y."/>
            <person name="Pu J."/>
        </authorList>
    </citation>
    <scope>NUCLEOTIDE SEQUENCE [LARGE SCALE GENOMIC DNA]</scope>
    <source>
        <strain evidence="13 14">YQF-2</strain>
    </source>
</reference>
<evidence type="ECO:0000256" key="11">
    <source>
        <dbReference type="SAM" id="SignalP"/>
    </source>
</evidence>
<evidence type="ECO:0000256" key="4">
    <source>
        <dbReference type="ARBA" id="ARBA00022636"/>
    </source>
</evidence>
<dbReference type="PANTHER" id="PTHR33121">
    <property type="entry name" value="CYCLIC DI-GMP PHOSPHODIESTERASE PDEF"/>
    <property type="match status" value="1"/>
</dbReference>
<evidence type="ECO:0000256" key="6">
    <source>
        <dbReference type="ARBA" id="ARBA00022801"/>
    </source>
</evidence>
<dbReference type="PROSITE" id="PS50883">
    <property type="entry name" value="EAL"/>
    <property type="match status" value="1"/>
</dbReference>
<feature type="chain" id="PRO_5030887601" description="cyclic-guanylate-specific phosphodiesterase" evidence="11">
    <location>
        <begin position="30"/>
        <end position="522"/>
    </location>
</feature>
<dbReference type="InterPro" id="IPR001633">
    <property type="entry name" value="EAL_dom"/>
</dbReference>
<dbReference type="Pfam" id="PF00563">
    <property type="entry name" value="EAL"/>
    <property type="match status" value="1"/>
</dbReference>
<feature type="domain" description="EAL" evidence="12">
    <location>
        <begin position="262"/>
        <end position="511"/>
    </location>
</feature>
<dbReference type="Proteomes" id="UP000523161">
    <property type="component" value="Unassembled WGS sequence"/>
</dbReference>
<dbReference type="CDD" id="cd01948">
    <property type="entry name" value="EAL"/>
    <property type="match status" value="1"/>
</dbReference>
<proteinExistence type="predicted"/>
<evidence type="ECO:0000256" key="8">
    <source>
        <dbReference type="ARBA" id="ARBA00023136"/>
    </source>
</evidence>
<comment type="catalytic activity">
    <reaction evidence="9">
        <text>3',3'-c-di-GMP + H2O = 5'-phosphoguanylyl(3'-&gt;5')guanosine + H(+)</text>
        <dbReference type="Rhea" id="RHEA:24902"/>
        <dbReference type="ChEBI" id="CHEBI:15377"/>
        <dbReference type="ChEBI" id="CHEBI:15378"/>
        <dbReference type="ChEBI" id="CHEBI:58754"/>
        <dbReference type="ChEBI" id="CHEBI:58805"/>
        <dbReference type="EC" id="3.1.4.52"/>
    </reaction>
</comment>
<comment type="subcellular location">
    <subcellularLocation>
        <location evidence="1">Cell membrane</location>
        <topology evidence="1">Multi-pass membrane protein</topology>
    </subcellularLocation>
</comment>
<keyword evidence="6" id="KW-0378">Hydrolase</keyword>
<evidence type="ECO:0000256" key="3">
    <source>
        <dbReference type="ARBA" id="ARBA00022475"/>
    </source>
</evidence>
<dbReference type="Pfam" id="PF12792">
    <property type="entry name" value="CSS-motif"/>
    <property type="match status" value="1"/>
</dbReference>
<dbReference type="EMBL" id="JABSOD010000016">
    <property type="protein sequence ID" value="NRQ43705.1"/>
    <property type="molecule type" value="Genomic_DNA"/>
</dbReference>
<organism evidence="13 14">
    <name type="scientific">Rheinheimera lutimaris</name>
    <dbReference type="NCBI Taxonomy" id="2740584"/>
    <lineage>
        <taxon>Bacteria</taxon>
        <taxon>Pseudomonadati</taxon>
        <taxon>Pseudomonadota</taxon>
        <taxon>Gammaproteobacteria</taxon>
        <taxon>Chromatiales</taxon>
        <taxon>Chromatiaceae</taxon>
        <taxon>Rheinheimera</taxon>
    </lineage>
</organism>
<dbReference type="SUPFAM" id="SSF141868">
    <property type="entry name" value="EAL domain-like"/>
    <property type="match status" value="1"/>
</dbReference>
<keyword evidence="11" id="KW-0732">Signal</keyword>
<evidence type="ECO:0000256" key="10">
    <source>
        <dbReference type="SAM" id="Phobius"/>
    </source>
</evidence>
<gene>
    <name evidence="13" type="ORF">HRH59_14220</name>
</gene>
<feature type="transmembrane region" description="Helical" evidence="10">
    <location>
        <begin position="233"/>
        <end position="255"/>
    </location>
</feature>
<name>A0A7Y5ASH0_9GAMM</name>
<evidence type="ECO:0000256" key="2">
    <source>
        <dbReference type="ARBA" id="ARBA00012282"/>
    </source>
</evidence>